<protein>
    <submittedName>
        <fullName evidence="7">O-antigen ligase family protein</fullName>
    </submittedName>
</protein>
<keyword evidence="7" id="KW-0436">Ligase</keyword>
<keyword evidence="3 5" id="KW-1133">Transmembrane helix</keyword>
<gene>
    <name evidence="7" type="ORF">EH243_13435</name>
</gene>
<feature type="transmembrane region" description="Helical" evidence="5">
    <location>
        <begin position="96"/>
        <end position="113"/>
    </location>
</feature>
<evidence type="ECO:0000313" key="7">
    <source>
        <dbReference type="EMBL" id="RTE65239.1"/>
    </source>
</evidence>
<evidence type="ECO:0000256" key="1">
    <source>
        <dbReference type="ARBA" id="ARBA00004141"/>
    </source>
</evidence>
<dbReference type="PANTHER" id="PTHR37422">
    <property type="entry name" value="TEICHURONIC ACID BIOSYNTHESIS PROTEIN TUAE"/>
    <property type="match status" value="1"/>
</dbReference>
<keyword evidence="8" id="KW-1185">Reference proteome</keyword>
<feature type="transmembrane region" description="Helical" evidence="5">
    <location>
        <begin position="65"/>
        <end position="84"/>
    </location>
</feature>
<dbReference type="Pfam" id="PF04932">
    <property type="entry name" value="Wzy_C"/>
    <property type="match status" value="1"/>
</dbReference>
<dbReference type="PANTHER" id="PTHR37422:SF13">
    <property type="entry name" value="LIPOPOLYSACCHARIDE BIOSYNTHESIS PROTEIN PA4999-RELATED"/>
    <property type="match status" value="1"/>
</dbReference>
<organism evidence="7 8">
    <name type="scientific">Amphritea opalescens</name>
    <dbReference type="NCBI Taxonomy" id="2490544"/>
    <lineage>
        <taxon>Bacteria</taxon>
        <taxon>Pseudomonadati</taxon>
        <taxon>Pseudomonadota</taxon>
        <taxon>Gammaproteobacteria</taxon>
        <taxon>Oceanospirillales</taxon>
        <taxon>Oceanospirillaceae</taxon>
        <taxon>Amphritea</taxon>
    </lineage>
</organism>
<feature type="transmembrane region" description="Helical" evidence="5">
    <location>
        <begin position="446"/>
        <end position="464"/>
    </location>
</feature>
<accession>A0A430KP06</accession>
<reference evidence="7 8" key="1">
    <citation type="submission" date="2018-11" db="EMBL/GenBank/DDBJ databases">
        <title>The draft genome sequence of Amphritea opalescens ANRC-JH13T.</title>
        <authorList>
            <person name="Fang Z."/>
            <person name="Zhang Y."/>
            <person name="Han X."/>
        </authorList>
    </citation>
    <scope>NUCLEOTIDE SEQUENCE [LARGE SCALE GENOMIC DNA]</scope>
    <source>
        <strain evidence="7 8">ANRC-JH13</strain>
    </source>
</reference>
<dbReference type="EMBL" id="RQXW01000012">
    <property type="protein sequence ID" value="RTE65239.1"/>
    <property type="molecule type" value="Genomic_DNA"/>
</dbReference>
<evidence type="ECO:0000313" key="8">
    <source>
        <dbReference type="Proteomes" id="UP000283087"/>
    </source>
</evidence>
<feature type="domain" description="O-antigen ligase-related" evidence="6">
    <location>
        <begin position="254"/>
        <end position="397"/>
    </location>
</feature>
<feature type="transmembrane region" description="Helical" evidence="5">
    <location>
        <begin position="157"/>
        <end position="186"/>
    </location>
</feature>
<evidence type="ECO:0000259" key="6">
    <source>
        <dbReference type="Pfam" id="PF04932"/>
    </source>
</evidence>
<evidence type="ECO:0000256" key="5">
    <source>
        <dbReference type="SAM" id="Phobius"/>
    </source>
</evidence>
<dbReference type="AlphaFoldDB" id="A0A430KP06"/>
<feature type="transmembrane region" description="Helical" evidence="5">
    <location>
        <begin position="389"/>
        <end position="411"/>
    </location>
</feature>
<evidence type="ECO:0000256" key="4">
    <source>
        <dbReference type="ARBA" id="ARBA00023136"/>
    </source>
</evidence>
<name>A0A430KP06_9GAMM</name>
<comment type="caution">
    <text evidence="7">The sequence shown here is derived from an EMBL/GenBank/DDBJ whole genome shotgun (WGS) entry which is preliminary data.</text>
</comment>
<evidence type="ECO:0000256" key="2">
    <source>
        <dbReference type="ARBA" id="ARBA00022692"/>
    </source>
</evidence>
<dbReference type="GO" id="GO:0016020">
    <property type="term" value="C:membrane"/>
    <property type="evidence" value="ECO:0007669"/>
    <property type="project" value="UniProtKB-SubCell"/>
</dbReference>
<keyword evidence="4 5" id="KW-0472">Membrane</keyword>
<feature type="transmembrane region" description="Helical" evidence="5">
    <location>
        <begin position="272"/>
        <end position="289"/>
    </location>
</feature>
<feature type="transmembrane region" description="Helical" evidence="5">
    <location>
        <begin position="296"/>
        <end position="317"/>
    </location>
</feature>
<evidence type="ECO:0000256" key="3">
    <source>
        <dbReference type="ARBA" id="ARBA00022989"/>
    </source>
</evidence>
<dbReference type="InterPro" id="IPR051533">
    <property type="entry name" value="WaaL-like"/>
</dbReference>
<dbReference type="InterPro" id="IPR007016">
    <property type="entry name" value="O-antigen_ligase-rel_domated"/>
</dbReference>
<keyword evidence="2 5" id="KW-0812">Transmembrane</keyword>
<comment type="subcellular location">
    <subcellularLocation>
        <location evidence="1">Membrane</location>
        <topology evidence="1">Multi-pass membrane protein</topology>
    </subcellularLocation>
</comment>
<sequence>MDVNGIIISDLLRPSVLKSSTLSALLRILSLSSLLVSQKSDTPLFYSYLALLAWVPLPLGSNKAWAISLLSSITFALLAWWLVLYTQRKLSLSKSFSNSWLVIALLLCAPLWALMQFQLDITIDPANTLQDALFGFALAGLFTLTTLLVKSKRRIKLLCFTLVGSGLFQAVYGSMMTLTGIEYLFFVPKEHYLNLTTGTFVNRNHLAGYLELTLAVGIGLMISTLDGSSAANWRDFFRRLLTTLLGNKARLRIILVMMVAGLVMSHSRMGNSAFFASLSIAGVLALILSRRSTKATIILISSLIIIDLFVVGTFFGVEQVVQRLEKTSDSSETRDEVNTYTLGAIEDNLLTGSGAGSYYTLFPAYREYDAGRGFYNHAHNDYFEFASDYGVVVTGCLMLAVLLVFISAIRAQIKRKNTLMRGLAFSATMAIIALAIHSTVDFNLQIPANAATFVIILALGQISLHHKSRER</sequence>
<feature type="transmembrane region" description="Helical" evidence="5">
    <location>
        <begin position="249"/>
        <end position="266"/>
    </location>
</feature>
<feature type="transmembrane region" description="Helical" evidence="5">
    <location>
        <begin position="206"/>
        <end position="228"/>
    </location>
</feature>
<feature type="transmembrane region" description="Helical" evidence="5">
    <location>
        <begin position="423"/>
        <end position="440"/>
    </location>
</feature>
<dbReference type="GO" id="GO:0016874">
    <property type="term" value="F:ligase activity"/>
    <property type="evidence" value="ECO:0007669"/>
    <property type="project" value="UniProtKB-KW"/>
</dbReference>
<proteinExistence type="predicted"/>
<feature type="transmembrane region" description="Helical" evidence="5">
    <location>
        <begin position="133"/>
        <end position="150"/>
    </location>
</feature>
<dbReference type="OrthoDB" id="9783389at2"/>
<dbReference type="Proteomes" id="UP000283087">
    <property type="component" value="Unassembled WGS sequence"/>
</dbReference>